<organism evidence="2 3">
    <name type="scientific">Vitis vinifera</name>
    <name type="common">Grape</name>
    <dbReference type="NCBI Taxonomy" id="29760"/>
    <lineage>
        <taxon>Eukaryota</taxon>
        <taxon>Viridiplantae</taxon>
        <taxon>Streptophyta</taxon>
        <taxon>Embryophyta</taxon>
        <taxon>Tracheophyta</taxon>
        <taxon>Spermatophyta</taxon>
        <taxon>Magnoliopsida</taxon>
        <taxon>eudicotyledons</taxon>
        <taxon>Gunneridae</taxon>
        <taxon>Pentapetalae</taxon>
        <taxon>rosids</taxon>
        <taxon>Vitales</taxon>
        <taxon>Vitaceae</taxon>
        <taxon>Viteae</taxon>
        <taxon>Vitis</taxon>
    </lineage>
</organism>
<accession>A0A438JFN1</accession>
<sequence>MLRLLPQPLLLKFTSCSFVLPPCKNGMLVFPPKLKITLSQNHKPSLKPNHMLNDVMQCKVKLTSCFRITHGFLFLDLQLRISLIFIWSSPLAFKTLHIQTMCDLGFQASKADSSLFILHQGALKFYVLIYVDDILLTCSDSTQLDWFLSKIKSPFLVRDLGSLHFFLGIEAQFSTGGLLITQRKYITDLLANSNMLDCKPCHTPMSTSPSLSKLSSDPLSNAEQYRQVATVGFSLFFSKHSTLDLQCFTDNDWGGCPDDRRSTNGYAVYLGKNLISWTSKKHPTIAQSSTESEYRDLANSTVEIMWLQSLLSKLGFSSSNPATLWCDNVGVIYLCSNPVFHARTKHIELDYHFIREQVQQCNIQVRFISLDDQIADILTKPLGQCLFVNHRDKLWLYSSPPSA</sequence>
<gene>
    <name evidence="2" type="primary">RE1_1992</name>
    <name evidence="2" type="ORF">CK203_021907</name>
</gene>
<comment type="caution">
    <text evidence="2">The sequence shown here is derived from an EMBL/GenBank/DDBJ whole genome shotgun (WGS) entry which is preliminary data.</text>
</comment>
<protein>
    <submittedName>
        <fullName evidence="2">Retrovirus-related Pol polyprotein from transposon RE1</fullName>
    </submittedName>
</protein>
<dbReference type="PANTHER" id="PTHR11439:SF467">
    <property type="entry name" value="INTEGRASE CATALYTIC DOMAIN-CONTAINING PROTEIN"/>
    <property type="match status" value="1"/>
</dbReference>
<dbReference type="AlphaFoldDB" id="A0A438JFN1"/>
<evidence type="ECO:0000313" key="2">
    <source>
        <dbReference type="EMBL" id="RVX07761.1"/>
    </source>
</evidence>
<evidence type="ECO:0000313" key="3">
    <source>
        <dbReference type="Proteomes" id="UP000288805"/>
    </source>
</evidence>
<proteinExistence type="predicted"/>
<dbReference type="CDD" id="cd09272">
    <property type="entry name" value="RNase_HI_RT_Ty1"/>
    <property type="match status" value="1"/>
</dbReference>
<name>A0A438JFN1_VITVI</name>
<dbReference type="InterPro" id="IPR013103">
    <property type="entry name" value="RVT_2"/>
</dbReference>
<reference evidence="2 3" key="1">
    <citation type="journal article" date="2018" name="PLoS Genet.">
        <title>Population sequencing reveals clonal diversity and ancestral inbreeding in the grapevine cultivar Chardonnay.</title>
        <authorList>
            <person name="Roach M.J."/>
            <person name="Johnson D.L."/>
            <person name="Bohlmann J."/>
            <person name="van Vuuren H.J."/>
            <person name="Jones S.J."/>
            <person name="Pretorius I.S."/>
            <person name="Schmidt S.A."/>
            <person name="Borneman A.R."/>
        </authorList>
    </citation>
    <scope>NUCLEOTIDE SEQUENCE [LARGE SCALE GENOMIC DNA]</scope>
    <source>
        <strain evidence="3">cv. Chardonnay</strain>
        <tissue evidence="2">Leaf</tissue>
    </source>
</reference>
<feature type="domain" description="Reverse transcriptase Ty1/copia-type" evidence="1">
    <location>
        <begin position="82"/>
        <end position="206"/>
    </location>
</feature>
<dbReference type="InterPro" id="IPR043502">
    <property type="entry name" value="DNA/RNA_pol_sf"/>
</dbReference>
<dbReference type="Pfam" id="PF07727">
    <property type="entry name" value="RVT_2"/>
    <property type="match status" value="1"/>
</dbReference>
<dbReference type="PANTHER" id="PTHR11439">
    <property type="entry name" value="GAG-POL-RELATED RETROTRANSPOSON"/>
    <property type="match status" value="1"/>
</dbReference>
<dbReference type="SUPFAM" id="SSF56672">
    <property type="entry name" value="DNA/RNA polymerases"/>
    <property type="match status" value="1"/>
</dbReference>
<dbReference type="EMBL" id="QGNW01000044">
    <property type="protein sequence ID" value="RVX07761.1"/>
    <property type="molecule type" value="Genomic_DNA"/>
</dbReference>
<evidence type="ECO:0000259" key="1">
    <source>
        <dbReference type="Pfam" id="PF07727"/>
    </source>
</evidence>
<dbReference type="Proteomes" id="UP000288805">
    <property type="component" value="Unassembled WGS sequence"/>
</dbReference>